<name>A0A0P1GXI6_9RHOB</name>
<dbReference type="EMBL" id="CYSD01000039">
    <property type="protein sequence ID" value="CUH80463.1"/>
    <property type="molecule type" value="Genomic_DNA"/>
</dbReference>
<dbReference type="OrthoDB" id="7876579at2"/>
<reference evidence="1 2" key="1">
    <citation type="submission" date="2015-09" db="EMBL/GenBank/DDBJ databases">
        <authorList>
            <consortium name="Swine Surveillance"/>
        </authorList>
    </citation>
    <scope>NUCLEOTIDE SEQUENCE [LARGE SCALE GENOMIC DNA]</scope>
    <source>
        <strain evidence="1 2">CECT 7557</strain>
    </source>
</reference>
<gene>
    <name evidence="1" type="ORF">TRM7557_02909</name>
</gene>
<dbReference type="RefSeq" id="WP_058290930.1">
    <property type="nucleotide sequence ID" value="NZ_CYSD01000039.1"/>
</dbReference>
<keyword evidence="2" id="KW-1185">Reference proteome</keyword>
<evidence type="ECO:0000313" key="2">
    <source>
        <dbReference type="Proteomes" id="UP000052022"/>
    </source>
</evidence>
<organism evidence="1 2">
    <name type="scientific">Tritonibacter multivorans</name>
    <dbReference type="NCBI Taxonomy" id="928856"/>
    <lineage>
        <taxon>Bacteria</taxon>
        <taxon>Pseudomonadati</taxon>
        <taxon>Pseudomonadota</taxon>
        <taxon>Alphaproteobacteria</taxon>
        <taxon>Rhodobacterales</taxon>
        <taxon>Paracoccaceae</taxon>
        <taxon>Tritonibacter</taxon>
    </lineage>
</organism>
<protein>
    <submittedName>
        <fullName evidence="1">Uncharacterized protein</fullName>
    </submittedName>
</protein>
<dbReference type="Proteomes" id="UP000052022">
    <property type="component" value="Unassembled WGS sequence"/>
</dbReference>
<dbReference type="AlphaFoldDB" id="A0A0P1GXI6"/>
<evidence type="ECO:0000313" key="1">
    <source>
        <dbReference type="EMBL" id="CUH80463.1"/>
    </source>
</evidence>
<proteinExistence type="predicted"/>
<sequence>MLYPIASLDADKISAIQALEKELGSPIVALSEVDTDNAELSEEKLKKLQKLEEELDLVLLAVRPS</sequence>
<accession>A0A0P1GXI6</accession>